<dbReference type="EMBL" id="JBEWLY010000001">
    <property type="protein sequence ID" value="MET1753858.1"/>
    <property type="molecule type" value="Genomic_DNA"/>
</dbReference>
<evidence type="ECO:0008006" key="3">
    <source>
        <dbReference type="Google" id="ProtNLM"/>
    </source>
</evidence>
<dbReference type="RefSeq" id="WP_353982271.1">
    <property type="nucleotide sequence ID" value="NZ_JBEWLY010000001.1"/>
</dbReference>
<evidence type="ECO:0000313" key="2">
    <source>
        <dbReference type="Proteomes" id="UP001548713"/>
    </source>
</evidence>
<name>A0ABV2CW67_9SPHN</name>
<comment type="caution">
    <text evidence="1">The sequence shown here is derived from an EMBL/GenBank/DDBJ whole genome shotgun (WGS) entry which is preliminary data.</text>
</comment>
<accession>A0ABV2CW67</accession>
<dbReference type="Proteomes" id="UP001548713">
    <property type="component" value="Unassembled WGS sequence"/>
</dbReference>
<sequence length="63" mass="7066">MNERAQSQGLAGDRAIIDLMLAHIPDGVEASYNRAAYLPRRREIAQEWADMLLKDMPPAMALL</sequence>
<gene>
    <name evidence="1" type="ORF">ABVV53_00005</name>
</gene>
<protein>
    <recommendedName>
        <fullName evidence="3">Integrase</fullName>
    </recommendedName>
</protein>
<proteinExistence type="predicted"/>
<organism evidence="1 2">
    <name type="scientific">Novosphingobium kalidii</name>
    <dbReference type="NCBI Taxonomy" id="3230299"/>
    <lineage>
        <taxon>Bacteria</taxon>
        <taxon>Pseudomonadati</taxon>
        <taxon>Pseudomonadota</taxon>
        <taxon>Alphaproteobacteria</taxon>
        <taxon>Sphingomonadales</taxon>
        <taxon>Sphingomonadaceae</taxon>
        <taxon>Novosphingobium</taxon>
    </lineage>
</organism>
<keyword evidence="2" id="KW-1185">Reference proteome</keyword>
<reference evidence="1 2" key="1">
    <citation type="submission" date="2024-07" db="EMBL/GenBank/DDBJ databases">
        <title>Novosphingobium kalidii RD2P27.</title>
        <authorList>
            <person name="Sun J.-Q."/>
        </authorList>
    </citation>
    <scope>NUCLEOTIDE SEQUENCE [LARGE SCALE GENOMIC DNA]</scope>
    <source>
        <strain evidence="1 2">RD2P27</strain>
    </source>
</reference>
<evidence type="ECO:0000313" key="1">
    <source>
        <dbReference type="EMBL" id="MET1753858.1"/>
    </source>
</evidence>